<dbReference type="GeneID" id="59053110"/>
<evidence type="ECO:0000313" key="1">
    <source>
        <dbReference type="EMBL" id="CEG40317.1"/>
    </source>
</evidence>
<dbReference type="AlphaFoldDB" id="A0A0P1AIF3"/>
<protein>
    <submittedName>
        <fullName evidence="1">Uncharacterized protein</fullName>
    </submittedName>
</protein>
<proteinExistence type="predicted"/>
<accession>A0A0P1AIF3</accession>
<sequence length="79" mass="9097">MCFCKRRLEMWQTRHDSLYALMMGVVMSAGDRNYTAGSFQKFDCCFGTEDDTPARPNINSCISHLYMFILVSWLAVDEA</sequence>
<evidence type="ECO:0000313" key="2">
    <source>
        <dbReference type="Proteomes" id="UP000054928"/>
    </source>
</evidence>
<keyword evidence="2" id="KW-1185">Reference proteome</keyword>
<dbReference type="Proteomes" id="UP000054928">
    <property type="component" value="Unassembled WGS sequence"/>
</dbReference>
<dbReference type="RefSeq" id="XP_036263138.1">
    <property type="nucleotide sequence ID" value="XM_036407435.1"/>
</dbReference>
<dbReference type="EMBL" id="CCYD01000472">
    <property type="protein sequence ID" value="CEG40317.1"/>
    <property type="molecule type" value="Genomic_DNA"/>
</dbReference>
<reference evidence="2" key="1">
    <citation type="submission" date="2014-09" db="EMBL/GenBank/DDBJ databases">
        <authorList>
            <person name="Sharma Rahul"/>
            <person name="Thines Marco"/>
        </authorList>
    </citation>
    <scope>NUCLEOTIDE SEQUENCE [LARGE SCALE GENOMIC DNA]</scope>
</reference>
<organism evidence="1 2">
    <name type="scientific">Plasmopara halstedii</name>
    <name type="common">Downy mildew of sunflower</name>
    <dbReference type="NCBI Taxonomy" id="4781"/>
    <lineage>
        <taxon>Eukaryota</taxon>
        <taxon>Sar</taxon>
        <taxon>Stramenopiles</taxon>
        <taxon>Oomycota</taxon>
        <taxon>Peronosporomycetes</taxon>
        <taxon>Peronosporales</taxon>
        <taxon>Peronosporaceae</taxon>
        <taxon>Plasmopara</taxon>
    </lineage>
</organism>
<name>A0A0P1AIF3_PLAHL</name>